<keyword evidence="1" id="KW-1185">Reference proteome</keyword>
<evidence type="ECO:0000313" key="2">
    <source>
        <dbReference type="RefSeq" id="XP_033460912.1"/>
    </source>
</evidence>
<organism evidence="2">
    <name type="scientific">Dissoconium aciculare CBS 342.82</name>
    <dbReference type="NCBI Taxonomy" id="1314786"/>
    <lineage>
        <taxon>Eukaryota</taxon>
        <taxon>Fungi</taxon>
        <taxon>Dikarya</taxon>
        <taxon>Ascomycota</taxon>
        <taxon>Pezizomycotina</taxon>
        <taxon>Dothideomycetes</taxon>
        <taxon>Dothideomycetidae</taxon>
        <taxon>Mycosphaerellales</taxon>
        <taxon>Dissoconiaceae</taxon>
        <taxon>Dissoconium</taxon>
    </lineage>
</organism>
<sequence length="99" mass="11443">MNKGLEILTGAFPSVRRQTRESGDRRGERTGACRVSGRWGEVRLCRMVKQRWCYWCCGGGDACQCVCVCAMCRVMNVRVLRAYTLCVVRVNVWKWMERS</sequence>
<proteinExistence type="predicted"/>
<evidence type="ECO:0000313" key="1">
    <source>
        <dbReference type="Proteomes" id="UP000504637"/>
    </source>
</evidence>
<protein>
    <submittedName>
        <fullName evidence="2">Uncharacterized protein</fullName>
    </submittedName>
</protein>
<accession>A0A6J3M730</accession>
<dbReference type="Proteomes" id="UP000504637">
    <property type="component" value="Unplaced"/>
</dbReference>
<reference evidence="2" key="1">
    <citation type="submission" date="2020-01" db="EMBL/GenBank/DDBJ databases">
        <authorList>
            <consortium name="DOE Joint Genome Institute"/>
            <person name="Haridas S."/>
            <person name="Albert R."/>
            <person name="Binder M."/>
            <person name="Bloem J."/>
            <person name="Labutti K."/>
            <person name="Salamov A."/>
            <person name="Andreopoulos B."/>
            <person name="Baker S.E."/>
            <person name="Barry K."/>
            <person name="Bills G."/>
            <person name="Bluhm B.H."/>
            <person name="Cannon C."/>
            <person name="Castanera R."/>
            <person name="Culley D.E."/>
            <person name="Daum C."/>
            <person name="Ezra D."/>
            <person name="Gonzalez J.B."/>
            <person name="Henrissat B."/>
            <person name="Kuo A."/>
            <person name="Liang C."/>
            <person name="Lipzen A."/>
            <person name="Lutzoni F."/>
            <person name="Magnuson J."/>
            <person name="Mondo S."/>
            <person name="Nolan M."/>
            <person name="Ohm R."/>
            <person name="Pangilinan J."/>
            <person name="Park H.-J."/>
            <person name="Ramirez L."/>
            <person name="Alfaro M."/>
            <person name="Sun H."/>
            <person name="Tritt A."/>
            <person name="Yoshinaga Y."/>
            <person name="Zwiers L.-H."/>
            <person name="Turgeon B.G."/>
            <person name="Goodwin S.B."/>
            <person name="Spatafora J.W."/>
            <person name="Crous P.W."/>
            <person name="Grigoriev I.V."/>
        </authorList>
    </citation>
    <scope>NUCLEOTIDE SEQUENCE</scope>
    <source>
        <strain evidence="2">CBS 342.82</strain>
    </source>
</reference>
<reference evidence="2" key="2">
    <citation type="submission" date="2020-04" db="EMBL/GenBank/DDBJ databases">
        <authorList>
            <consortium name="NCBI Genome Project"/>
        </authorList>
    </citation>
    <scope>NUCLEOTIDE SEQUENCE</scope>
    <source>
        <strain evidence="2">CBS 342.82</strain>
    </source>
</reference>
<dbReference type="AlphaFoldDB" id="A0A6J3M730"/>
<reference evidence="2" key="3">
    <citation type="submission" date="2025-08" db="UniProtKB">
        <authorList>
            <consortium name="RefSeq"/>
        </authorList>
    </citation>
    <scope>IDENTIFICATION</scope>
    <source>
        <strain evidence="2">CBS 342.82</strain>
    </source>
</reference>
<name>A0A6J3M730_9PEZI</name>
<dbReference type="GeneID" id="54357443"/>
<gene>
    <name evidence="2" type="ORF">K489DRAFT_210147</name>
</gene>
<dbReference type="RefSeq" id="XP_033460912.1">
    <property type="nucleotide sequence ID" value="XM_033599644.1"/>
</dbReference>